<keyword evidence="4" id="KW-1185">Reference proteome</keyword>
<feature type="region of interest" description="Disordered" evidence="1">
    <location>
        <begin position="150"/>
        <end position="212"/>
    </location>
</feature>
<dbReference type="SMART" id="SM00327">
    <property type="entry name" value="VWA"/>
    <property type="match status" value="1"/>
</dbReference>
<dbReference type="InterPro" id="IPR036465">
    <property type="entry name" value="vWFA_dom_sf"/>
</dbReference>
<comment type="caution">
    <text evidence="3">The sequence shown here is derived from an EMBL/GenBank/DDBJ whole genome shotgun (WGS) entry which is preliminary data.</text>
</comment>
<dbReference type="InterPro" id="IPR052989">
    <property type="entry name" value="Mg-chelatase_DI-like"/>
</dbReference>
<evidence type="ECO:0000313" key="3">
    <source>
        <dbReference type="EMBL" id="MBB4663737.1"/>
    </source>
</evidence>
<evidence type="ECO:0000256" key="1">
    <source>
        <dbReference type="SAM" id="MobiDB-lite"/>
    </source>
</evidence>
<dbReference type="Gene3D" id="3.40.50.410">
    <property type="entry name" value="von Willebrand factor, type A domain"/>
    <property type="match status" value="1"/>
</dbReference>
<dbReference type="PANTHER" id="PTHR35023">
    <property type="entry name" value="CHELATASE-RELATED"/>
    <property type="match status" value="1"/>
</dbReference>
<sequence length="212" mass="21831">MGARRRLAKVKGALLELLRDAYARRDRVAVIAFRDAFAETIVRPGAPLAAAAEAIRTLPTGGRTPLAAGLREAAAVVQRERVREPDRRAVAIVLTDGRVQDPHGAVPAAARTLGTAADAVHVVDTEEGPVRLGLAGRVALAAGGRLHRLTESPAGRRTGAGRVAAPTPDVRRCGTGRAATPATDARSAGAGRNAVAPGLLPTDPSAIRRSPA</sequence>
<evidence type="ECO:0000259" key="2">
    <source>
        <dbReference type="PROSITE" id="PS50234"/>
    </source>
</evidence>
<gene>
    <name evidence="3" type="ORF">BDZ31_003338</name>
</gene>
<evidence type="ECO:0000313" key="4">
    <source>
        <dbReference type="Proteomes" id="UP000585272"/>
    </source>
</evidence>
<feature type="domain" description="VWFA" evidence="2">
    <location>
        <begin position="1"/>
        <end position="123"/>
    </location>
</feature>
<dbReference type="Pfam" id="PF13519">
    <property type="entry name" value="VWA_2"/>
    <property type="match status" value="1"/>
</dbReference>
<dbReference type="EMBL" id="JACHNU010000005">
    <property type="protein sequence ID" value="MBB4663737.1"/>
    <property type="molecule type" value="Genomic_DNA"/>
</dbReference>
<dbReference type="InterPro" id="IPR002035">
    <property type="entry name" value="VWF_A"/>
</dbReference>
<reference evidence="3 4" key="1">
    <citation type="submission" date="2020-08" db="EMBL/GenBank/DDBJ databases">
        <title>Genomic Encyclopedia of Archaeal and Bacterial Type Strains, Phase II (KMG-II): from individual species to whole genera.</title>
        <authorList>
            <person name="Goeker M."/>
        </authorList>
    </citation>
    <scope>NUCLEOTIDE SEQUENCE [LARGE SCALE GENOMIC DNA]</scope>
    <source>
        <strain evidence="3 4">DSM 23288</strain>
    </source>
</reference>
<dbReference type="PANTHER" id="PTHR35023:SF1">
    <property type="entry name" value="MG-PROTOPORPHYRIN IX CHELATASE"/>
    <property type="match status" value="1"/>
</dbReference>
<accession>A0A840IFE6</accession>
<feature type="compositionally biased region" description="Low complexity" evidence="1">
    <location>
        <begin position="155"/>
        <end position="165"/>
    </location>
</feature>
<protein>
    <submittedName>
        <fullName evidence="3">Mg-chelatase subunit ChlD</fullName>
    </submittedName>
</protein>
<dbReference type="PROSITE" id="PS50234">
    <property type="entry name" value="VWFA"/>
    <property type="match status" value="1"/>
</dbReference>
<organism evidence="3 4">
    <name type="scientific">Conexibacter arvalis</name>
    <dbReference type="NCBI Taxonomy" id="912552"/>
    <lineage>
        <taxon>Bacteria</taxon>
        <taxon>Bacillati</taxon>
        <taxon>Actinomycetota</taxon>
        <taxon>Thermoleophilia</taxon>
        <taxon>Solirubrobacterales</taxon>
        <taxon>Conexibacteraceae</taxon>
        <taxon>Conexibacter</taxon>
    </lineage>
</organism>
<dbReference type="Proteomes" id="UP000585272">
    <property type="component" value="Unassembled WGS sequence"/>
</dbReference>
<proteinExistence type="predicted"/>
<dbReference type="AlphaFoldDB" id="A0A840IFE6"/>
<dbReference type="SUPFAM" id="SSF53300">
    <property type="entry name" value="vWA-like"/>
    <property type="match status" value="1"/>
</dbReference>
<name>A0A840IFE6_9ACTN</name>